<dbReference type="PANTHER" id="PTHR43445">
    <property type="entry name" value="UDP-N-ACETYLMURAMATE--L-ALANINE LIGASE-RELATED"/>
    <property type="match status" value="1"/>
</dbReference>
<keyword evidence="5" id="KW-0133">Cell shape</keyword>
<evidence type="ECO:0000256" key="8">
    <source>
        <dbReference type="ARBA" id="ARBA00023316"/>
    </source>
</evidence>
<sequence length="490" mass="53029">MADDNGNVLDTLEPGSVRRVHLVGVAGTGMGSFAGMLKAAGYEVTGSDENVYPPMSDMLKAWGIPASSPYRPENLDAAKPDLVIIGNVIRRVNPEATAVRERGLKQMSFPAALGSLFLERAHSVVVAGTHGKTTTSSMMAHVLVEAGRDPSFLVGGVTQNYAGNYRVGKGAHFVVEGDEYDTAYWDKGSKFLHYRPRTAILTSVEFDHADIFKDLPHYEATFQKFVRLIPQDGQLIVCAAYPNAVKLAREGCQGRVITYIAKEGADADYVPRDVSFGAEGARFQVVEKGQVLGTVVLPMGGLHNVENALSVIAAARGLGLSFDEIAQGLSTFRGVKRRQEPRGEPGGILVVDDFAHHPTAVRETIAAIHHRYPERRLWAIFEPRSNTSRRNIHQEDYAHAFTGAARASLKVPERHDKVPVGEELDVPRLVKDLQAQGIAAEGSTDVQSLVDLVARESRAGDILLVMSNGAFGGFIEKLLVALRARAGETA</sequence>
<keyword evidence="4" id="KW-0067">ATP-binding</keyword>
<evidence type="ECO:0000256" key="6">
    <source>
        <dbReference type="ARBA" id="ARBA00022984"/>
    </source>
</evidence>
<feature type="domain" description="Mur ligase N-terminal catalytic" evidence="9">
    <location>
        <begin position="20"/>
        <end position="117"/>
    </location>
</feature>
<keyword evidence="13" id="KW-1185">Reference proteome</keyword>
<evidence type="ECO:0000259" key="10">
    <source>
        <dbReference type="Pfam" id="PF02875"/>
    </source>
</evidence>
<dbReference type="InterPro" id="IPR036615">
    <property type="entry name" value="Mur_ligase_C_dom_sf"/>
</dbReference>
<keyword evidence="6" id="KW-0573">Peptidoglycan synthesis</keyword>
<reference evidence="12 13" key="1">
    <citation type="submission" date="2021-02" db="EMBL/GenBank/DDBJ databases">
        <title>De Novo genome assembly of isolated myxobacteria.</title>
        <authorList>
            <person name="Stevens D.C."/>
        </authorList>
    </citation>
    <scope>NUCLEOTIDE SEQUENCE [LARGE SCALE GENOMIC DNA]</scope>
    <source>
        <strain evidence="12 13">SCHIC003</strain>
    </source>
</reference>
<keyword evidence="3" id="KW-0547">Nucleotide-binding</keyword>
<dbReference type="EMBL" id="CP071091">
    <property type="protein sequence ID" value="QSQ17485.1"/>
    <property type="molecule type" value="Genomic_DNA"/>
</dbReference>
<keyword evidence="8" id="KW-0961">Cell wall biogenesis/degradation</keyword>
<dbReference type="InterPro" id="IPR050061">
    <property type="entry name" value="MurCDEF_pg_biosynth"/>
</dbReference>
<feature type="domain" description="Mur ligase C-terminal" evidence="10">
    <location>
        <begin position="337"/>
        <end position="469"/>
    </location>
</feature>
<protein>
    <submittedName>
        <fullName evidence="12">UDP-N-acetylmuramate:L-alanyl-gamma-D-glutamyl-meso-diaminopimelate ligase</fullName>
    </submittedName>
</protein>
<evidence type="ECO:0000256" key="7">
    <source>
        <dbReference type="ARBA" id="ARBA00023306"/>
    </source>
</evidence>
<evidence type="ECO:0000256" key="3">
    <source>
        <dbReference type="ARBA" id="ARBA00022741"/>
    </source>
</evidence>
<evidence type="ECO:0000259" key="11">
    <source>
        <dbReference type="Pfam" id="PF08245"/>
    </source>
</evidence>
<keyword evidence="2" id="KW-0132">Cell division</keyword>
<dbReference type="InterPro" id="IPR036565">
    <property type="entry name" value="Mur-like_cat_sf"/>
</dbReference>
<evidence type="ECO:0000313" key="12">
    <source>
        <dbReference type="EMBL" id="QSQ17485.1"/>
    </source>
</evidence>
<keyword evidence="7" id="KW-0131">Cell cycle</keyword>
<dbReference type="Pfam" id="PF01225">
    <property type="entry name" value="Mur_ligase"/>
    <property type="match status" value="1"/>
</dbReference>
<proteinExistence type="predicted"/>
<dbReference type="InterPro" id="IPR005757">
    <property type="entry name" value="Mpl"/>
</dbReference>
<keyword evidence="1 12" id="KW-0436">Ligase</keyword>
<feature type="domain" description="Mur ligase central" evidence="11">
    <location>
        <begin position="126"/>
        <end position="315"/>
    </location>
</feature>
<accession>A0ABX7NIS5</accession>
<evidence type="ECO:0000313" key="13">
    <source>
        <dbReference type="Proteomes" id="UP000663090"/>
    </source>
</evidence>
<evidence type="ECO:0000256" key="5">
    <source>
        <dbReference type="ARBA" id="ARBA00022960"/>
    </source>
</evidence>
<dbReference type="NCBIfam" id="TIGR01081">
    <property type="entry name" value="mpl"/>
    <property type="match status" value="1"/>
</dbReference>
<dbReference type="GO" id="GO:0016874">
    <property type="term" value="F:ligase activity"/>
    <property type="evidence" value="ECO:0007669"/>
    <property type="project" value="UniProtKB-KW"/>
</dbReference>
<dbReference type="RefSeq" id="WP_206719104.1">
    <property type="nucleotide sequence ID" value="NZ_CP071091.1"/>
</dbReference>
<evidence type="ECO:0000256" key="1">
    <source>
        <dbReference type="ARBA" id="ARBA00022598"/>
    </source>
</evidence>
<dbReference type="Gene3D" id="3.40.50.720">
    <property type="entry name" value="NAD(P)-binding Rossmann-like Domain"/>
    <property type="match status" value="1"/>
</dbReference>
<evidence type="ECO:0000256" key="2">
    <source>
        <dbReference type="ARBA" id="ARBA00022618"/>
    </source>
</evidence>
<dbReference type="Pfam" id="PF08245">
    <property type="entry name" value="Mur_ligase_M"/>
    <property type="match status" value="1"/>
</dbReference>
<name>A0ABX7NIS5_9BACT</name>
<evidence type="ECO:0000256" key="4">
    <source>
        <dbReference type="ARBA" id="ARBA00022840"/>
    </source>
</evidence>
<dbReference type="Gene3D" id="3.90.190.20">
    <property type="entry name" value="Mur ligase, C-terminal domain"/>
    <property type="match status" value="1"/>
</dbReference>
<dbReference type="SUPFAM" id="SSF53623">
    <property type="entry name" value="MurD-like peptide ligases, catalytic domain"/>
    <property type="match status" value="1"/>
</dbReference>
<dbReference type="Gene3D" id="3.40.1190.10">
    <property type="entry name" value="Mur-like, catalytic domain"/>
    <property type="match status" value="1"/>
</dbReference>
<dbReference type="PANTHER" id="PTHR43445:SF5">
    <property type="entry name" value="UDP-N-ACETYLMURAMATE--L-ALANYL-GAMMA-D-GLUTAMYL-MESO-2,6-DIAMINOHEPTANDIOATE LIGASE"/>
    <property type="match status" value="1"/>
</dbReference>
<gene>
    <name evidence="12" type="primary">mpl</name>
    <name evidence="12" type="ORF">JY572_16220</name>
</gene>
<dbReference type="SUPFAM" id="SSF53244">
    <property type="entry name" value="MurD-like peptide ligases, peptide-binding domain"/>
    <property type="match status" value="1"/>
</dbReference>
<organism evidence="12 13">
    <name type="scientific">Myxococcus landrumensis</name>
    <dbReference type="NCBI Taxonomy" id="2813577"/>
    <lineage>
        <taxon>Bacteria</taxon>
        <taxon>Pseudomonadati</taxon>
        <taxon>Myxococcota</taxon>
        <taxon>Myxococcia</taxon>
        <taxon>Myxococcales</taxon>
        <taxon>Cystobacterineae</taxon>
        <taxon>Myxococcaceae</taxon>
        <taxon>Myxococcus</taxon>
    </lineage>
</organism>
<dbReference type="InterPro" id="IPR013221">
    <property type="entry name" value="Mur_ligase_cen"/>
</dbReference>
<dbReference type="SUPFAM" id="SSF51984">
    <property type="entry name" value="MurCD N-terminal domain"/>
    <property type="match status" value="1"/>
</dbReference>
<dbReference type="Pfam" id="PF02875">
    <property type="entry name" value="Mur_ligase_C"/>
    <property type="match status" value="1"/>
</dbReference>
<dbReference type="Proteomes" id="UP000663090">
    <property type="component" value="Chromosome"/>
</dbReference>
<dbReference type="InterPro" id="IPR004101">
    <property type="entry name" value="Mur_ligase_C"/>
</dbReference>
<evidence type="ECO:0000259" key="9">
    <source>
        <dbReference type="Pfam" id="PF01225"/>
    </source>
</evidence>
<dbReference type="InterPro" id="IPR000713">
    <property type="entry name" value="Mur_ligase_N"/>
</dbReference>